<evidence type="ECO:0000256" key="7">
    <source>
        <dbReference type="ARBA" id="ARBA00023288"/>
    </source>
</evidence>
<dbReference type="PANTHER" id="PTHR35789">
    <property type="entry name" value="SPORE GERMINATION PROTEIN B3"/>
    <property type="match status" value="1"/>
</dbReference>
<dbReference type="Gene3D" id="3.30.300.210">
    <property type="entry name" value="Nutrient germinant receptor protein C, domain 3"/>
    <property type="match status" value="1"/>
</dbReference>
<dbReference type="PANTHER" id="PTHR35789:SF1">
    <property type="entry name" value="SPORE GERMINATION PROTEIN B3"/>
    <property type="match status" value="1"/>
</dbReference>
<comment type="subcellular location">
    <subcellularLocation>
        <location evidence="1">Membrane</location>
        <topology evidence="1">Lipid-anchor</topology>
    </subcellularLocation>
</comment>
<keyword evidence="7" id="KW-0449">Lipoprotein</keyword>
<keyword evidence="5" id="KW-0472">Membrane</keyword>
<dbReference type="InterPro" id="IPR038501">
    <property type="entry name" value="Spore_GerAC_C_sf"/>
</dbReference>
<protein>
    <submittedName>
        <fullName evidence="10">Ger(X)C family spore germination protein</fullName>
    </submittedName>
</protein>
<keyword evidence="3" id="KW-0309">Germination</keyword>
<dbReference type="NCBIfam" id="TIGR02887">
    <property type="entry name" value="spore_ger_x_C"/>
    <property type="match status" value="1"/>
</dbReference>
<evidence type="ECO:0000256" key="2">
    <source>
        <dbReference type="ARBA" id="ARBA00007886"/>
    </source>
</evidence>
<keyword evidence="6" id="KW-0564">Palmitate</keyword>
<evidence type="ECO:0000259" key="9">
    <source>
        <dbReference type="Pfam" id="PF25198"/>
    </source>
</evidence>
<dbReference type="InterPro" id="IPR046953">
    <property type="entry name" value="Spore_GerAC-like_C"/>
</dbReference>
<evidence type="ECO:0000256" key="1">
    <source>
        <dbReference type="ARBA" id="ARBA00004635"/>
    </source>
</evidence>
<comment type="caution">
    <text evidence="10">The sequence shown here is derived from an EMBL/GenBank/DDBJ whole genome shotgun (WGS) entry which is preliminary data.</text>
</comment>
<evidence type="ECO:0000313" key="10">
    <source>
        <dbReference type="EMBL" id="TGA99206.1"/>
    </source>
</evidence>
<evidence type="ECO:0000256" key="3">
    <source>
        <dbReference type="ARBA" id="ARBA00022544"/>
    </source>
</evidence>
<dbReference type="Proteomes" id="UP000298347">
    <property type="component" value="Unassembled WGS sequence"/>
</dbReference>
<name>A0A4Z0GPV6_9BACL</name>
<dbReference type="GO" id="GO:0016020">
    <property type="term" value="C:membrane"/>
    <property type="evidence" value="ECO:0007669"/>
    <property type="project" value="UniProtKB-SubCell"/>
</dbReference>
<gene>
    <name evidence="10" type="ORF">E4665_05330</name>
</gene>
<evidence type="ECO:0000256" key="5">
    <source>
        <dbReference type="ARBA" id="ARBA00023136"/>
    </source>
</evidence>
<accession>A0A4Z0GPV6</accession>
<evidence type="ECO:0000313" key="11">
    <source>
        <dbReference type="Proteomes" id="UP000298347"/>
    </source>
</evidence>
<evidence type="ECO:0000256" key="4">
    <source>
        <dbReference type="ARBA" id="ARBA00022729"/>
    </source>
</evidence>
<keyword evidence="4" id="KW-0732">Signal</keyword>
<reference evidence="10 11" key="1">
    <citation type="journal article" date="2015" name="Int. J. Syst. Evol. Microbiol.">
        <title>Sporolactobacillus shoreae sp. nov. and Sporolactobacillus spathodeae sp. nov., two spore-forming lactic acid bacteria isolated from tree barks in Thailand.</title>
        <authorList>
            <person name="Thamacharoensuk T."/>
            <person name="Kitahara M."/>
            <person name="Ohkuma M."/>
            <person name="Thongchul N."/>
            <person name="Tanasupawat S."/>
        </authorList>
    </citation>
    <scope>NUCLEOTIDE SEQUENCE [LARGE SCALE GENOMIC DNA]</scope>
    <source>
        <strain evidence="10 11">BK92</strain>
    </source>
</reference>
<dbReference type="Pfam" id="PF05504">
    <property type="entry name" value="Spore_GerAC"/>
    <property type="match status" value="1"/>
</dbReference>
<comment type="similarity">
    <text evidence="2">Belongs to the GerABKC lipoprotein family.</text>
</comment>
<feature type="domain" description="Spore germination protein N-terminal" evidence="9">
    <location>
        <begin position="58"/>
        <end position="233"/>
    </location>
</feature>
<dbReference type="InterPro" id="IPR057336">
    <property type="entry name" value="GerAC_N"/>
</dbReference>
<dbReference type="Pfam" id="PF25198">
    <property type="entry name" value="Spore_GerAC_N"/>
    <property type="match status" value="1"/>
</dbReference>
<dbReference type="GO" id="GO:0009847">
    <property type="term" value="P:spore germination"/>
    <property type="evidence" value="ECO:0007669"/>
    <property type="project" value="InterPro"/>
</dbReference>
<sequence>MDQRAHFSHWFLSRLCLHPLSADLAVAPKNKGRKIAMRKLLNIAAVPLLFLGGCMQDNIIDDILMVEAEGYDYIGNDQVIGTITTPNYAQGGVSGSGGGGGPATASMMTSASAITYDGRSLVEKLTPEGQKAIRAGKLRVQLFNEALLRHGLKKLIHFRNQDPDVGRDLFLVMVDGNSKDLLQSTYQTAIPVSRYIYDLIFQNQQQNYPRSNLSTVLYNYYGYNTDPFMPIIKKEQDHIVLTGIALLKRDQYVGRLNGQQEAFLLKTLIENFNYGFYDYTFKPNQHVVLENVNSSRHYDVKNGNSAEPNIYATVTLKGYVRQGNPLLATQDYYSEIQTGIQSEIKRALEKMVVGFQKMDVDPIGIGDIARSYTRHFDERSWPERYPRAHFHAKVKVMLVETGISNVR</sequence>
<dbReference type="OrthoDB" id="2592518at2"/>
<feature type="domain" description="Spore germination GerAC-like C-terminal" evidence="8">
    <location>
        <begin position="242"/>
        <end position="402"/>
    </location>
</feature>
<dbReference type="AlphaFoldDB" id="A0A4Z0GPV6"/>
<evidence type="ECO:0000259" key="8">
    <source>
        <dbReference type="Pfam" id="PF05504"/>
    </source>
</evidence>
<proteinExistence type="inferred from homology"/>
<dbReference type="EMBL" id="SRJD01000004">
    <property type="protein sequence ID" value="TGA99206.1"/>
    <property type="molecule type" value="Genomic_DNA"/>
</dbReference>
<dbReference type="InterPro" id="IPR008844">
    <property type="entry name" value="Spore_GerAC-like"/>
</dbReference>
<evidence type="ECO:0000256" key="6">
    <source>
        <dbReference type="ARBA" id="ARBA00023139"/>
    </source>
</evidence>
<organism evidence="10 11">
    <name type="scientific">Sporolactobacillus shoreae</name>
    <dbReference type="NCBI Taxonomy" id="1465501"/>
    <lineage>
        <taxon>Bacteria</taxon>
        <taxon>Bacillati</taxon>
        <taxon>Bacillota</taxon>
        <taxon>Bacilli</taxon>
        <taxon>Bacillales</taxon>
        <taxon>Sporolactobacillaceae</taxon>
        <taxon>Sporolactobacillus</taxon>
    </lineage>
</organism>
<keyword evidence="11" id="KW-1185">Reference proteome</keyword>